<feature type="transmembrane region" description="Helical" evidence="1">
    <location>
        <begin position="78"/>
        <end position="96"/>
    </location>
</feature>
<name>A0ABN2FPL2_9ACTN</name>
<evidence type="ECO:0000256" key="1">
    <source>
        <dbReference type="SAM" id="Phobius"/>
    </source>
</evidence>
<feature type="transmembrane region" description="Helical" evidence="1">
    <location>
        <begin position="6"/>
        <end position="28"/>
    </location>
</feature>
<sequence length="279" mass="29646">MTFFVLLASIQPVVVGAMLAWAGAYKLAGRTVGVAASRSALPRLLGSHRRALAAYRLTGLIELVVALVLFGGGKTPSTVIVGLGFLCYLAYAKMVVPQSSCGCTSASTSPVGWRSFGRAAIVAVGGVLAMLPIAVPWWKGFGADPICAMFLATAESLLVLGLSPDFDRRWLRPARALRLKYGRHPLVDVPDTVPVAATAYNVERSEAFTPVAHLISSGLQDSWDAEGWRILTYAGRLDDREVTIVFAVGMTTDTVGIRVSVVEEQTGQIIPVEAFQPAG</sequence>
<reference evidence="2 3" key="1">
    <citation type="journal article" date="2019" name="Int. J. Syst. Evol. Microbiol.">
        <title>The Global Catalogue of Microorganisms (GCM) 10K type strain sequencing project: providing services to taxonomists for standard genome sequencing and annotation.</title>
        <authorList>
            <consortium name="The Broad Institute Genomics Platform"/>
            <consortium name="The Broad Institute Genome Sequencing Center for Infectious Disease"/>
            <person name="Wu L."/>
            <person name="Ma J."/>
        </authorList>
    </citation>
    <scope>NUCLEOTIDE SEQUENCE [LARGE SCALE GENOMIC DNA]</scope>
    <source>
        <strain evidence="2 3">JCM 14718</strain>
    </source>
</reference>
<keyword evidence="1" id="KW-1133">Transmembrane helix</keyword>
<protein>
    <recommendedName>
        <fullName evidence="4">Methylamine utilization protein MauE</fullName>
    </recommendedName>
</protein>
<organism evidence="2 3">
    <name type="scientific">Fodinicola feengrottensis</name>
    <dbReference type="NCBI Taxonomy" id="435914"/>
    <lineage>
        <taxon>Bacteria</taxon>
        <taxon>Bacillati</taxon>
        <taxon>Actinomycetota</taxon>
        <taxon>Actinomycetes</taxon>
        <taxon>Mycobacteriales</taxon>
        <taxon>Fodinicola</taxon>
    </lineage>
</organism>
<evidence type="ECO:0000313" key="3">
    <source>
        <dbReference type="Proteomes" id="UP001500618"/>
    </source>
</evidence>
<keyword evidence="3" id="KW-1185">Reference proteome</keyword>
<comment type="caution">
    <text evidence="2">The sequence shown here is derived from an EMBL/GenBank/DDBJ whole genome shotgun (WGS) entry which is preliminary data.</text>
</comment>
<gene>
    <name evidence="2" type="ORF">GCM10009765_01400</name>
</gene>
<dbReference type="EMBL" id="BAAANY010000001">
    <property type="protein sequence ID" value="GAA1655866.1"/>
    <property type="molecule type" value="Genomic_DNA"/>
</dbReference>
<dbReference type="RefSeq" id="WP_344306149.1">
    <property type="nucleotide sequence ID" value="NZ_BAAANY010000001.1"/>
</dbReference>
<keyword evidence="1" id="KW-0812">Transmembrane</keyword>
<accession>A0ABN2FPL2</accession>
<keyword evidence="1" id="KW-0472">Membrane</keyword>
<evidence type="ECO:0000313" key="2">
    <source>
        <dbReference type="EMBL" id="GAA1655866.1"/>
    </source>
</evidence>
<proteinExistence type="predicted"/>
<dbReference type="Proteomes" id="UP001500618">
    <property type="component" value="Unassembled WGS sequence"/>
</dbReference>
<feature type="transmembrane region" description="Helical" evidence="1">
    <location>
        <begin position="53"/>
        <end position="72"/>
    </location>
</feature>
<evidence type="ECO:0008006" key="4">
    <source>
        <dbReference type="Google" id="ProtNLM"/>
    </source>
</evidence>
<feature type="transmembrane region" description="Helical" evidence="1">
    <location>
        <begin position="116"/>
        <end position="135"/>
    </location>
</feature>